<dbReference type="EMBL" id="BPLQ01010888">
    <property type="protein sequence ID" value="GIY54213.1"/>
    <property type="molecule type" value="Genomic_DNA"/>
</dbReference>
<proteinExistence type="predicted"/>
<keyword evidence="2" id="KW-1185">Reference proteome</keyword>
<reference evidence="1 2" key="1">
    <citation type="submission" date="2021-06" db="EMBL/GenBank/DDBJ databases">
        <title>Caerostris darwini draft genome.</title>
        <authorList>
            <person name="Kono N."/>
            <person name="Arakawa K."/>
        </authorList>
    </citation>
    <scope>NUCLEOTIDE SEQUENCE [LARGE SCALE GENOMIC DNA]</scope>
</reference>
<dbReference type="Proteomes" id="UP001054837">
    <property type="component" value="Unassembled WGS sequence"/>
</dbReference>
<protein>
    <submittedName>
        <fullName evidence="1">Uncharacterized protein</fullName>
    </submittedName>
</protein>
<evidence type="ECO:0000313" key="1">
    <source>
        <dbReference type="EMBL" id="GIY54213.1"/>
    </source>
</evidence>
<gene>
    <name evidence="1" type="ORF">CDAR_615101</name>
</gene>
<accession>A0AAV4U8Y1</accession>
<sequence length="117" mass="13776">MKKKAVFQCLQKRIKKGRDRFFCSDIWSREEISCFDVSRSRGHSITGRASSGVQMCSVQGFARYLDMPVIIVHKILLNILHCYLYKKMHVWELLPVDWLVRHKFALELLACMEVNNE</sequence>
<evidence type="ECO:0000313" key="2">
    <source>
        <dbReference type="Proteomes" id="UP001054837"/>
    </source>
</evidence>
<name>A0AAV4U8Y1_9ARAC</name>
<dbReference type="AlphaFoldDB" id="A0AAV4U8Y1"/>
<comment type="caution">
    <text evidence="1">The sequence shown here is derived from an EMBL/GenBank/DDBJ whole genome shotgun (WGS) entry which is preliminary data.</text>
</comment>
<organism evidence="1 2">
    <name type="scientific">Caerostris darwini</name>
    <dbReference type="NCBI Taxonomy" id="1538125"/>
    <lineage>
        <taxon>Eukaryota</taxon>
        <taxon>Metazoa</taxon>
        <taxon>Ecdysozoa</taxon>
        <taxon>Arthropoda</taxon>
        <taxon>Chelicerata</taxon>
        <taxon>Arachnida</taxon>
        <taxon>Araneae</taxon>
        <taxon>Araneomorphae</taxon>
        <taxon>Entelegynae</taxon>
        <taxon>Araneoidea</taxon>
        <taxon>Araneidae</taxon>
        <taxon>Caerostris</taxon>
    </lineage>
</organism>